<dbReference type="InterPro" id="IPR004147">
    <property type="entry name" value="ABC1_dom"/>
</dbReference>
<dbReference type="SMART" id="SM00220">
    <property type="entry name" value="S_TKc"/>
    <property type="match status" value="1"/>
</dbReference>
<organism evidence="4 5">
    <name type="scientific">Linnemannia elongata AG-77</name>
    <dbReference type="NCBI Taxonomy" id="1314771"/>
    <lineage>
        <taxon>Eukaryota</taxon>
        <taxon>Fungi</taxon>
        <taxon>Fungi incertae sedis</taxon>
        <taxon>Mucoromycota</taxon>
        <taxon>Mortierellomycotina</taxon>
        <taxon>Mortierellomycetes</taxon>
        <taxon>Mortierellales</taxon>
        <taxon>Mortierellaceae</taxon>
        <taxon>Linnemannia</taxon>
    </lineage>
</organism>
<dbReference type="CDD" id="cd13969">
    <property type="entry name" value="ADCK1-like"/>
    <property type="match status" value="1"/>
</dbReference>
<comment type="similarity">
    <text evidence="1">Belongs to the protein kinase superfamily. ADCK protein kinase family.</text>
</comment>
<dbReference type="EMBL" id="KV442128">
    <property type="protein sequence ID" value="OAQ23150.1"/>
    <property type="molecule type" value="Genomic_DNA"/>
</dbReference>
<evidence type="ECO:0000313" key="5">
    <source>
        <dbReference type="Proteomes" id="UP000078512"/>
    </source>
</evidence>
<proteinExistence type="inferred from homology"/>
<dbReference type="GO" id="GO:0005524">
    <property type="term" value="F:ATP binding"/>
    <property type="evidence" value="ECO:0007669"/>
    <property type="project" value="InterPro"/>
</dbReference>
<dbReference type="Proteomes" id="UP000078512">
    <property type="component" value="Unassembled WGS sequence"/>
</dbReference>
<dbReference type="AlphaFoldDB" id="A0A197JDF8"/>
<keyword evidence="5" id="KW-1185">Reference proteome</keyword>
<reference evidence="4 5" key="1">
    <citation type="submission" date="2016-05" db="EMBL/GenBank/DDBJ databases">
        <title>Genome sequencing reveals origins of a unique bacterial endosymbiosis in the earliest lineages of terrestrial Fungi.</title>
        <authorList>
            <consortium name="DOE Joint Genome Institute"/>
            <person name="Uehling J."/>
            <person name="Gryganskyi A."/>
            <person name="Hameed K."/>
            <person name="Tschaplinski T."/>
            <person name="Misztal P."/>
            <person name="Wu S."/>
            <person name="Desiro A."/>
            <person name="Vande Pol N."/>
            <person name="Du Z.-Y."/>
            <person name="Zienkiewicz A."/>
            <person name="Zienkiewicz K."/>
            <person name="Morin E."/>
            <person name="Tisserant E."/>
            <person name="Splivallo R."/>
            <person name="Hainaut M."/>
            <person name="Henrissat B."/>
            <person name="Ohm R."/>
            <person name="Kuo A."/>
            <person name="Yan J."/>
            <person name="Lipzen A."/>
            <person name="Nolan M."/>
            <person name="Labutti K."/>
            <person name="Barry K."/>
            <person name="Goldstein A."/>
            <person name="Labbe J."/>
            <person name="Schadt C."/>
            <person name="Tuskan G."/>
            <person name="Grigoriev I."/>
            <person name="Martin F."/>
            <person name="Vilgalys R."/>
            <person name="Bonito G."/>
        </authorList>
    </citation>
    <scope>NUCLEOTIDE SEQUENCE [LARGE SCALE GENOMIC DNA]</scope>
    <source>
        <strain evidence="4 5">AG-77</strain>
    </source>
</reference>
<dbReference type="Gene3D" id="1.10.510.10">
    <property type="entry name" value="Transferase(Phosphotransferase) domain 1"/>
    <property type="match status" value="1"/>
</dbReference>
<dbReference type="GO" id="GO:0004672">
    <property type="term" value="F:protein kinase activity"/>
    <property type="evidence" value="ECO:0007669"/>
    <property type="project" value="InterPro"/>
</dbReference>
<dbReference type="InterPro" id="IPR045307">
    <property type="entry name" value="ADCK1_dom"/>
</dbReference>
<evidence type="ECO:0000259" key="3">
    <source>
        <dbReference type="SMART" id="SM00220"/>
    </source>
</evidence>
<dbReference type="SUPFAM" id="SSF56112">
    <property type="entry name" value="Protein kinase-like (PK-like)"/>
    <property type="match status" value="1"/>
</dbReference>
<evidence type="ECO:0000256" key="1">
    <source>
        <dbReference type="ARBA" id="ARBA00009670"/>
    </source>
</evidence>
<accession>A0A197JDF8</accession>
<dbReference type="STRING" id="1314771.A0A197JDF8"/>
<dbReference type="Pfam" id="PF03109">
    <property type="entry name" value="ABC1"/>
    <property type="match status" value="1"/>
</dbReference>
<dbReference type="PANTHER" id="PTHR43173:SF19">
    <property type="entry name" value="AARF DOMAIN-CONTAINING PROTEIN KINASE 1"/>
    <property type="match status" value="1"/>
</dbReference>
<feature type="domain" description="Protein kinase" evidence="3">
    <location>
        <begin position="238"/>
        <end position="556"/>
    </location>
</feature>
<sequence>MSHARPLLSTVVAIALSTPLKPCLRTTLLPSSPSSLGATTSVFTHTATTATTRRATTPFFSQLRYASSSTYPSPSTSSSSLFPGRRFPLKLTIPVAALVVGTALYNTGDTFRHKALAIRRVLLAAEAVVVTGYDYKYSLGYGNRDLDVSDPEDEKERKARRSRLHQRSAERVMRMMRENGGIYIKLGQHLASLKYLLPVEWTRTMEPLQDKCFPSSIESIQALFLSDLGQPLTEIFSSFDLTPIGVASLAQVHKATLKHTGQEVAVKIQHPALSEFSEIDMVTISQLASFIAWAFPDFEFFWLSEEIQDNLPKELDFRFEARNSARTAANFDRARSQGDPSTVKIPGVIWAQKRVLVMEFMNGSRIDNVEYLKENNILVSEVSKEMARTFSQMIYKDGFLHCDPHPGNVMIRPTPAGSPSHRNFEIILLDHGLYRELSPEFRLDYARLWTAVIASDEEAIKRHALSLGGIDAYELFACILTGRDWDVIQDAKLTKQVRNKEETSKISQGAGNWLVEIADILARVPRDLLLLFKTNDLLRALDEDIGADDGAQMRTFAVMGQYCAQVIFEAEKNDIKSNILSVTTATTSGVEATTRVVVSTWTRGLGAWCKAYCKFLYKTLSLDVFVWWIDLSQSDSLLYRILSKFERLLIA</sequence>
<dbReference type="GO" id="GO:0005743">
    <property type="term" value="C:mitochondrial inner membrane"/>
    <property type="evidence" value="ECO:0007669"/>
    <property type="project" value="TreeGrafter"/>
</dbReference>
<dbReference type="GO" id="GO:0055088">
    <property type="term" value="P:lipid homeostasis"/>
    <property type="evidence" value="ECO:0007669"/>
    <property type="project" value="TreeGrafter"/>
</dbReference>
<evidence type="ECO:0000313" key="4">
    <source>
        <dbReference type="EMBL" id="OAQ23150.1"/>
    </source>
</evidence>
<feature type="region of interest" description="Disordered" evidence="2">
    <location>
        <begin position="146"/>
        <end position="166"/>
    </location>
</feature>
<evidence type="ECO:0000256" key="2">
    <source>
        <dbReference type="SAM" id="MobiDB-lite"/>
    </source>
</evidence>
<dbReference type="OrthoDB" id="427480at2759"/>
<dbReference type="InterPro" id="IPR011009">
    <property type="entry name" value="Kinase-like_dom_sf"/>
</dbReference>
<dbReference type="GO" id="GO:0007005">
    <property type="term" value="P:mitochondrion organization"/>
    <property type="evidence" value="ECO:0007669"/>
    <property type="project" value="TreeGrafter"/>
</dbReference>
<gene>
    <name evidence="4" type="ORF">K457DRAFT_83786</name>
</gene>
<dbReference type="InterPro" id="IPR051130">
    <property type="entry name" value="Mito_struct-func_regulator"/>
</dbReference>
<dbReference type="InterPro" id="IPR000719">
    <property type="entry name" value="Prot_kinase_dom"/>
</dbReference>
<dbReference type="PANTHER" id="PTHR43173">
    <property type="entry name" value="ABC1 FAMILY PROTEIN"/>
    <property type="match status" value="1"/>
</dbReference>
<protein>
    <submittedName>
        <fullName evidence="4">ABC1-domain-containing protein</fullName>
    </submittedName>
</protein>
<name>A0A197JDF8_9FUNG</name>